<gene>
    <name evidence="1" type="ORF">SMD27_18475</name>
</gene>
<evidence type="ECO:0000313" key="2">
    <source>
        <dbReference type="Proteomes" id="UP001279642"/>
    </source>
</evidence>
<protein>
    <submittedName>
        <fullName evidence="1">Uncharacterized protein</fullName>
    </submittedName>
</protein>
<sequence length="150" mass="16221">MTAARDGLMPESLGRLNDHGVPGSALIVSSSPVSLLIVMNFRGGLVDAFQVIIQVGTIRRWFPMFSVHPACCSSSWIVALSFRRVRYCWRSSPSSPLFSRSGRFTVHAGNSVLGLSGAGGRYSHAYLAQMAQQAGHGKTECVISMCVSWN</sequence>
<reference evidence="1 2" key="1">
    <citation type="journal article" date="2016" name="Antonie Van Leeuwenhoek">
        <title>Dongia soli sp. nov., isolated from soil from Dokdo, Korea.</title>
        <authorList>
            <person name="Kim D.U."/>
            <person name="Lee H."/>
            <person name="Kim H."/>
            <person name="Kim S.G."/>
            <person name="Ka J.O."/>
        </authorList>
    </citation>
    <scope>NUCLEOTIDE SEQUENCE [LARGE SCALE GENOMIC DNA]</scope>
    <source>
        <strain evidence="1 2">D78</strain>
    </source>
</reference>
<proteinExistence type="predicted"/>
<name>A0ABU5EER4_9PROT</name>
<dbReference type="Proteomes" id="UP001279642">
    <property type="component" value="Unassembled WGS sequence"/>
</dbReference>
<dbReference type="EMBL" id="JAXCLW010000006">
    <property type="protein sequence ID" value="MDY0884836.1"/>
    <property type="molecule type" value="Genomic_DNA"/>
</dbReference>
<comment type="caution">
    <text evidence="1">The sequence shown here is derived from an EMBL/GenBank/DDBJ whole genome shotgun (WGS) entry which is preliminary data.</text>
</comment>
<organism evidence="1 2">
    <name type="scientific">Dongia soli</name>
    <dbReference type="NCBI Taxonomy" id="600628"/>
    <lineage>
        <taxon>Bacteria</taxon>
        <taxon>Pseudomonadati</taxon>
        <taxon>Pseudomonadota</taxon>
        <taxon>Alphaproteobacteria</taxon>
        <taxon>Rhodospirillales</taxon>
        <taxon>Dongiaceae</taxon>
        <taxon>Dongia</taxon>
    </lineage>
</organism>
<dbReference type="RefSeq" id="WP_320509909.1">
    <property type="nucleotide sequence ID" value="NZ_JAXCLW010000006.1"/>
</dbReference>
<evidence type="ECO:0000313" key="1">
    <source>
        <dbReference type="EMBL" id="MDY0884836.1"/>
    </source>
</evidence>
<keyword evidence="2" id="KW-1185">Reference proteome</keyword>
<accession>A0ABU5EER4</accession>